<evidence type="ECO:0000256" key="7">
    <source>
        <dbReference type="SAM" id="MobiDB-lite"/>
    </source>
</evidence>
<protein>
    <recommendedName>
        <fullName evidence="8">Zn(2)-C6 fungal-type domain-containing protein</fullName>
    </recommendedName>
</protein>
<dbReference type="HOGENOM" id="CLU_1510675_0_0_1"/>
<dbReference type="EMBL" id="KI981223">
    <property type="protein sequence ID" value="EXK23208.1"/>
    <property type="molecule type" value="Genomic_DNA"/>
</dbReference>
<dbReference type="InterPro" id="IPR051430">
    <property type="entry name" value="Fungal_TF_Env_Response"/>
</dbReference>
<dbReference type="CDD" id="cd00067">
    <property type="entry name" value="GAL4"/>
    <property type="match status" value="1"/>
</dbReference>
<dbReference type="PROSITE" id="PS00463">
    <property type="entry name" value="ZN2_CY6_FUNGAL_1"/>
    <property type="match status" value="1"/>
</dbReference>
<dbReference type="Proteomes" id="UP000030703">
    <property type="component" value="Unassembled WGS sequence"/>
</dbReference>
<dbReference type="SMART" id="SM00066">
    <property type="entry name" value="GAL4"/>
    <property type="match status" value="1"/>
</dbReference>
<evidence type="ECO:0000256" key="5">
    <source>
        <dbReference type="ARBA" id="ARBA00023163"/>
    </source>
</evidence>
<dbReference type="InterPro" id="IPR036864">
    <property type="entry name" value="Zn2-C6_fun-type_DNA-bd_sf"/>
</dbReference>
<dbReference type="GO" id="GO:0008270">
    <property type="term" value="F:zinc ion binding"/>
    <property type="evidence" value="ECO:0007669"/>
    <property type="project" value="InterPro"/>
</dbReference>
<accession>W9Z4M0</accession>
<gene>
    <name evidence="9" type="ORF">FOMG_20012</name>
</gene>
<organism evidence="9">
    <name type="scientific">Fusarium oxysporum f. sp. melonis 26406</name>
    <dbReference type="NCBI Taxonomy" id="1089452"/>
    <lineage>
        <taxon>Eukaryota</taxon>
        <taxon>Fungi</taxon>
        <taxon>Dikarya</taxon>
        <taxon>Ascomycota</taxon>
        <taxon>Pezizomycotina</taxon>
        <taxon>Sordariomycetes</taxon>
        <taxon>Hypocreomycetidae</taxon>
        <taxon>Hypocreales</taxon>
        <taxon>Nectriaceae</taxon>
        <taxon>Fusarium</taxon>
        <taxon>Fusarium oxysporum species complex</taxon>
    </lineage>
</organism>
<proteinExistence type="predicted"/>
<evidence type="ECO:0000256" key="2">
    <source>
        <dbReference type="ARBA" id="ARBA00022833"/>
    </source>
</evidence>
<dbReference type="SUPFAM" id="SSF57701">
    <property type="entry name" value="Zn2/Cys6 DNA-binding domain"/>
    <property type="match status" value="1"/>
</dbReference>
<dbReference type="GO" id="GO:0001228">
    <property type="term" value="F:DNA-binding transcription activator activity, RNA polymerase II-specific"/>
    <property type="evidence" value="ECO:0007669"/>
    <property type="project" value="TreeGrafter"/>
</dbReference>
<sequence>MPKRYRQLLRAPGPDNTPSNSHQSGPSSTLSLGDEPQKRQRIGTRIACNGCRKRKIRCDGQRPRCEACQQRGEKDSCTYADSWNQSQPTRETEQILELFNIMKSAPESQAIAILRILRCNNEPETILPIIQASRNSRHYSSTQEWLSLSTSRLGLECELISSNPVSFPPLQRFESNILKSVTLP</sequence>
<dbReference type="GO" id="GO:0005634">
    <property type="term" value="C:nucleus"/>
    <property type="evidence" value="ECO:0007669"/>
    <property type="project" value="TreeGrafter"/>
</dbReference>
<keyword evidence="2" id="KW-0862">Zinc</keyword>
<keyword evidence="5" id="KW-0804">Transcription</keyword>
<dbReference type="PANTHER" id="PTHR31944:SF131">
    <property type="entry name" value="HEME-RESPONSIVE ZINC FINGER TRANSCRIPTION FACTOR HAP1"/>
    <property type="match status" value="1"/>
</dbReference>
<evidence type="ECO:0000259" key="8">
    <source>
        <dbReference type="PROSITE" id="PS50048"/>
    </source>
</evidence>
<keyword evidence="1" id="KW-0479">Metal-binding</keyword>
<keyword evidence="3" id="KW-0805">Transcription regulation</keyword>
<dbReference type="InterPro" id="IPR001138">
    <property type="entry name" value="Zn2Cys6_DnaBD"/>
</dbReference>
<keyword evidence="6" id="KW-0539">Nucleus</keyword>
<dbReference type="OrthoDB" id="10261408at2759"/>
<feature type="domain" description="Zn(2)-C6 fungal-type" evidence="8">
    <location>
        <begin position="47"/>
        <end position="79"/>
    </location>
</feature>
<dbReference type="Pfam" id="PF00172">
    <property type="entry name" value="Zn_clus"/>
    <property type="match status" value="1"/>
</dbReference>
<dbReference type="GO" id="GO:0000978">
    <property type="term" value="F:RNA polymerase II cis-regulatory region sequence-specific DNA binding"/>
    <property type="evidence" value="ECO:0007669"/>
    <property type="project" value="TreeGrafter"/>
</dbReference>
<evidence type="ECO:0000313" key="9">
    <source>
        <dbReference type="EMBL" id="EXK23208.1"/>
    </source>
</evidence>
<name>W9Z4M0_FUSOX</name>
<dbReference type="PROSITE" id="PS50048">
    <property type="entry name" value="ZN2_CY6_FUNGAL_2"/>
    <property type="match status" value="1"/>
</dbReference>
<dbReference type="Gene3D" id="4.10.240.10">
    <property type="entry name" value="Zn(2)-C6 fungal-type DNA-binding domain"/>
    <property type="match status" value="1"/>
</dbReference>
<evidence type="ECO:0000256" key="6">
    <source>
        <dbReference type="ARBA" id="ARBA00023242"/>
    </source>
</evidence>
<reference evidence="9" key="1">
    <citation type="submission" date="2012-04" db="EMBL/GenBank/DDBJ databases">
        <title>The Genome Sequence of Fusarium oxysporum melonis.</title>
        <authorList>
            <consortium name="The Broad Institute Genome Sequencing Platform"/>
            <person name="Ma L.-J."/>
            <person name="Gale L.R."/>
            <person name="Schwartz D.C."/>
            <person name="Zhou S."/>
            <person name="Corby-Kistler H."/>
            <person name="Young S.K."/>
            <person name="Zeng Q."/>
            <person name="Gargeya S."/>
            <person name="Fitzgerald M."/>
            <person name="Haas B."/>
            <person name="Abouelleil A."/>
            <person name="Alvarado L."/>
            <person name="Arachchi H.M."/>
            <person name="Berlin A."/>
            <person name="Brown A."/>
            <person name="Chapman S.B."/>
            <person name="Chen Z."/>
            <person name="Dunbar C."/>
            <person name="Freedman E."/>
            <person name="Gearin G."/>
            <person name="Goldberg J."/>
            <person name="Griggs A."/>
            <person name="Gujja S."/>
            <person name="Heiman D."/>
            <person name="Howarth C."/>
            <person name="Larson L."/>
            <person name="Lui A."/>
            <person name="MacDonald P.J.P."/>
            <person name="Montmayeur A."/>
            <person name="Murphy C."/>
            <person name="Neiman D."/>
            <person name="Pearson M."/>
            <person name="Priest M."/>
            <person name="Roberts A."/>
            <person name="Saif S."/>
            <person name="Shea T."/>
            <person name="Shenoy N."/>
            <person name="Sisk P."/>
            <person name="Stolte C."/>
            <person name="Sykes S."/>
            <person name="Wortman J."/>
            <person name="Nusbaum C."/>
            <person name="Birren B."/>
        </authorList>
    </citation>
    <scope>NUCLEOTIDE SEQUENCE</scope>
    <source>
        <strain evidence="9">26406</strain>
    </source>
</reference>
<keyword evidence="4" id="KW-0238">DNA-binding</keyword>
<evidence type="ECO:0000256" key="4">
    <source>
        <dbReference type="ARBA" id="ARBA00023125"/>
    </source>
</evidence>
<reference evidence="9" key="2">
    <citation type="submission" date="2014-02" db="EMBL/GenBank/DDBJ databases">
        <title>Annotation of the Genome Sequence of Fusarium oxysporum f. sp. melonis 26406.</title>
        <authorList>
            <consortium name="The Broad Institute Genomics Platform"/>
            <person name="Ma L.-J."/>
            <person name="Corby-Kistler H."/>
            <person name="Broz K."/>
            <person name="Gale L.R."/>
            <person name="Jonkers W."/>
            <person name="O'Donnell K."/>
            <person name="Ploetz R."/>
            <person name="Steinberg C."/>
            <person name="Schwartz D.C."/>
            <person name="VanEtten H."/>
            <person name="Zhou S."/>
            <person name="Young S.K."/>
            <person name="Zeng Q."/>
            <person name="Gargeya S."/>
            <person name="Fitzgerald M."/>
            <person name="Abouelleil A."/>
            <person name="Alvarado L."/>
            <person name="Chapman S.B."/>
            <person name="Gainer-Dewar J."/>
            <person name="Goldberg J."/>
            <person name="Griggs A."/>
            <person name="Gujja S."/>
            <person name="Hansen M."/>
            <person name="Howarth C."/>
            <person name="Imamovic A."/>
            <person name="Ireland A."/>
            <person name="Larimer J."/>
            <person name="McCowan C."/>
            <person name="Murphy C."/>
            <person name="Pearson M."/>
            <person name="Poon T.W."/>
            <person name="Priest M."/>
            <person name="Roberts A."/>
            <person name="Saif S."/>
            <person name="Shea T."/>
            <person name="Sykes S."/>
            <person name="Wortman J."/>
            <person name="Nusbaum C."/>
            <person name="Birren B."/>
        </authorList>
    </citation>
    <scope>NUCLEOTIDE SEQUENCE</scope>
    <source>
        <strain evidence="9">26406</strain>
    </source>
</reference>
<evidence type="ECO:0000256" key="3">
    <source>
        <dbReference type="ARBA" id="ARBA00023015"/>
    </source>
</evidence>
<feature type="compositionally biased region" description="Polar residues" evidence="7">
    <location>
        <begin position="16"/>
        <end position="31"/>
    </location>
</feature>
<evidence type="ECO:0000256" key="1">
    <source>
        <dbReference type="ARBA" id="ARBA00022723"/>
    </source>
</evidence>
<dbReference type="VEuPathDB" id="FungiDB:FOMG_20012"/>
<dbReference type="AlphaFoldDB" id="W9Z4M0"/>
<feature type="region of interest" description="Disordered" evidence="7">
    <location>
        <begin position="1"/>
        <end position="38"/>
    </location>
</feature>
<dbReference type="PANTHER" id="PTHR31944">
    <property type="entry name" value="HEME-RESPONSIVE ZINC FINGER TRANSCRIPTION FACTOR HAP1"/>
    <property type="match status" value="1"/>
</dbReference>